<reference evidence="1 2" key="1">
    <citation type="submission" date="2020-06" db="EMBL/GenBank/DDBJ databases">
        <authorList>
            <person name="Li R."/>
            <person name="Bekaert M."/>
        </authorList>
    </citation>
    <scope>NUCLEOTIDE SEQUENCE [LARGE SCALE GENOMIC DNA]</scope>
    <source>
        <strain evidence="2">wild</strain>
    </source>
</reference>
<sequence>MPSPRALHNMKFKTSTMPFQYTPGSNQGSFTVTNESLFLWRRALIVRYIKISGNDPSTRIVWNDYERRSQILQISDDKNKFINKQPHKDLFKSTVSVSVGKQKLFVVTIFYTTKTGMVQGQASNTWLQTEFKSINEVINTIIELQKKKGRE</sequence>
<dbReference type="EMBL" id="CACVKT020009086">
    <property type="protein sequence ID" value="CAC5420274.1"/>
    <property type="molecule type" value="Genomic_DNA"/>
</dbReference>
<name>A0A6J8EI20_MYTCO</name>
<evidence type="ECO:0000313" key="1">
    <source>
        <dbReference type="EMBL" id="CAC5420274.1"/>
    </source>
</evidence>
<proteinExistence type="predicted"/>
<dbReference type="AlphaFoldDB" id="A0A6J8EI20"/>
<keyword evidence="2" id="KW-1185">Reference proteome</keyword>
<organism evidence="1 2">
    <name type="scientific">Mytilus coruscus</name>
    <name type="common">Sea mussel</name>
    <dbReference type="NCBI Taxonomy" id="42192"/>
    <lineage>
        <taxon>Eukaryota</taxon>
        <taxon>Metazoa</taxon>
        <taxon>Spiralia</taxon>
        <taxon>Lophotrochozoa</taxon>
        <taxon>Mollusca</taxon>
        <taxon>Bivalvia</taxon>
        <taxon>Autobranchia</taxon>
        <taxon>Pteriomorphia</taxon>
        <taxon>Mytilida</taxon>
        <taxon>Mytiloidea</taxon>
        <taxon>Mytilidae</taxon>
        <taxon>Mytilinae</taxon>
        <taxon>Mytilus</taxon>
    </lineage>
</organism>
<accession>A0A6J8EI20</accession>
<dbReference type="OrthoDB" id="10297554at2759"/>
<evidence type="ECO:0000313" key="2">
    <source>
        <dbReference type="Proteomes" id="UP000507470"/>
    </source>
</evidence>
<protein>
    <submittedName>
        <fullName evidence="1">Uncharacterized protein</fullName>
    </submittedName>
</protein>
<dbReference type="Proteomes" id="UP000507470">
    <property type="component" value="Unassembled WGS sequence"/>
</dbReference>
<gene>
    <name evidence="1" type="ORF">MCOR_52510</name>
</gene>